<evidence type="ECO:0000256" key="1">
    <source>
        <dbReference type="SAM" id="Phobius"/>
    </source>
</evidence>
<accession>W0EWV8</accession>
<evidence type="ECO:0000313" key="3">
    <source>
        <dbReference type="Proteomes" id="UP000018901"/>
    </source>
</evidence>
<gene>
    <name evidence="2" type="ORF">BARVI_01265</name>
</gene>
<sequence length="66" mass="7973">MPRFPRREQEQKEMFQIIHHADNISDSYAKIIIFVLFNLSAITFSPFYERIKKIKFLSLHFKKVSV</sequence>
<reference evidence="2 3" key="1">
    <citation type="submission" date="2013-12" db="EMBL/GenBank/DDBJ databases">
        <authorList>
            <consortium name="DOE Joint Genome Institute"/>
            <person name="Eisen J."/>
            <person name="Huntemann M."/>
            <person name="Han J."/>
            <person name="Chen A."/>
            <person name="Kyrpides N."/>
            <person name="Mavromatis K."/>
            <person name="Markowitz V."/>
            <person name="Palaniappan K."/>
            <person name="Ivanova N."/>
            <person name="Schaumberg A."/>
            <person name="Pati A."/>
            <person name="Liolios K."/>
            <person name="Nordberg H.P."/>
            <person name="Cantor M.N."/>
            <person name="Hua S.X."/>
            <person name="Woyke T."/>
        </authorList>
    </citation>
    <scope>NUCLEOTIDE SEQUENCE [LARGE SCALE GENOMIC DNA]</scope>
    <source>
        <strain evidence="3">DSM 18177</strain>
    </source>
</reference>
<keyword evidence="1" id="KW-1133">Transmembrane helix</keyword>
<dbReference type="Proteomes" id="UP000018901">
    <property type="component" value="Chromosome"/>
</dbReference>
<keyword evidence="1" id="KW-0812">Transmembrane</keyword>
<dbReference type="STRING" id="880074.BARVI_01265"/>
<dbReference type="EMBL" id="CP007034">
    <property type="protein sequence ID" value="AHF13561.1"/>
    <property type="molecule type" value="Genomic_DNA"/>
</dbReference>
<keyword evidence="3" id="KW-1185">Reference proteome</keyword>
<keyword evidence="1" id="KW-0472">Membrane</keyword>
<evidence type="ECO:0000313" key="2">
    <source>
        <dbReference type="EMBL" id="AHF13561.1"/>
    </source>
</evidence>
<proteinExistence type="predicted"/>
<dbReference type="KEGG" id="bvs:BARVI_01265"/>
<organism evidence="2 3">
    <name type="scientific">Barnesiella viscericola DSM 18177</name>
    <dbReference type="NCBI Taxonomy" id="880074"/>
    <lineage>
        <taxon>Bacteria</taxon>
        <taxon>Pseudomonadati</taxon>
        <taxon>Bacteroidota</taxon>
        <taxon>Bacteroidia</taxon>
        <taxon>Bacteroidales</taxon>
        <taxon>Barnesiellaceae</taxon>
        <taxon>Barnesiella</taxon>
    </lineage>
</organism>
<dbReference type="HOGENOM" id="CLU_2822408_0_0_10"/>
<feature type="transmembrane region" description="Helical" evidence="1">
    <location>
        <begin position="28"/>
        <end position="48"/>
    </location>
</feature>
<protein>
    <submittedName>
        <fullName evidence="2">Uncharacterized protein</fullName>
    </submittedName>
</protein>
<dbReference type="AlphaFoldDB" id="W0EWV8"/>
<name>W0EWV8_9BACT</name>